<reference evidence="2 3" key="1">
    <citation type="submission" date="2016-03" db="EMBL/GenBank/DDBJ databases">
        <title>Trachymyrmex septentrionalis WGS genome.</title>
        <authorList>
            <person name="Nygaard S."/>
            <person name="Hu H."/>
            <person name="Boomsma J."/>
            <person name="Zhang G."/>
        </authorList>
    </citation>
    <scope>NUCLEOTIDE SEQUENCE [LARGE SCALE GENOMIC DNA]</scope>
    <source>
        <strain evidence="2">Tsep2-gDNA-1</strain>
        <tissue evidence="2">Whole body</tissue>
    </source>
</reference>
<dbReference type="PANTHER" id="PTHR45796">
    <property type="entry name" value="FORKHEAD BOX P, ISOFORM C"/>
    <property type="match status" value="1"/>
</dbReference>
<accession>A0A195F7L1</accession>
<dbReference type="InterPro" id="IPR050998">
    <property type="entry name" value="FOXP"/>
</dbReference>
<dbReference type="InterPro" id="IPR036388">
    <property type="entry name" value="WH-like_DNA-bd_sf"/>
</dbReference>
<evidence type="ECO:0000313" key="3">
    <source>
        <dbReference type="Proteomes" id="UP000078541"/>
    </source>
</evidence>
<protein>
    <submittedName>
        <fullName evidence="2">Forkhead box protein P3</fullName>
    </submittedName>
</protein>
<name>A0A195F7L1_9HYME</name>
<gene>
    <name evidence="2" type="ORF">ALC56_09388</name>
</gene>
<dbReference type="GO" id="GO:0005634">
    <property type="term" value="C:nucleus"/>
    <property type="evidence" value="ECO:0007669"/>
    <property type="project" value="TreeGrafter"/>
</dbReference>
<dbReference type="EMBL" id="KQ981744">
    <property type="protein sequence ID" value="KYN36428.1"/>
    <property type="molecule type" value="Genomic_DNA"/>
</dbReference>
<keyword evidence="3" id="KW-1185">Reference proteome</keyword>
<dbReference type="GO" id="GO:0000981">
    <property type="term" value="F:DNA-binding transcription factor activity, RNA polymerase II-specific"/>
    <property type="evidence" value="ECO:0007669"/>
    <property type="project" value="TreeGrafter"/>
</dbReference>
<evidence type="ECO:0000256" key="1">
    <source>
        <dbReference type="SAM" id="MobiDB-lite"/>
    </source>
</evidence>
<evidence type="ECO:0000313" key="2">
    <source>
        <dbReference type="EMBL" id="KYN36428.1"/>
    </source>
</evidence>
<organism evidence="2 3">
    <name type="scientific">Trachymyrmex septentrionalis</name>
    <dbReference type="NCBI Taxonomy" id="34720"/>
    <lineage>
        <taxon>Eukaryota</taxon>
        <taxon>Metazoa</taxon>
        <taxon>Ecdysozoa</taxon>
        <taxon>Arthropoda</taxon>
        <taxon>Hexapoda</taxon>
        <taxon>Insecta</taxon>
        <taxon>Pterygota</taxon>
        <taxon>Neoptera</taxon>
        <taxon>Endopterygota</taxon>
        <taxon>Hymenoptera</taxon>
        <taxon>Apocrita</taxon>
        <taxon>Aculeata</taxon>
        <taxon>Formicoidea</taxon>
        <taxon>Formicidae</taxon>
        <taxon>Myrmicinae</taxon>
        <taxon>Trachymyrmex</taxon>
    </lineage>
</organism>
<dbReference type="STRING" id="34720.A0A195F7L1"/>
<proteinExistence type="predicted"/>
<dbReference type="SUPFAM" id="SSF46785">
    <property type="entry name" value="Winged helix' DNA-binding domain"/>
    <property type="match status" value="1"/>
</dbReference>
<dbReference type="PANTHER" id="PTHR45796:SF4">
    <property type="entry name" value="FORKHEAD BOX P, ISOFORM C"/>
    <property type="match status" value="1"/>
</dbReference>
<dbReference type="Proteomes" id="UP000078541">
    <property type="component" value="Unassembled WGS sequence"/>
</dbReference>
<dbReference type="InterPro" id="IPR036390">
    <property type="entry name" value="WH_DNA-bd_sf"/>
</dbReference>
<feature type="compositionally biased region" description="Pro residues" evidence="1">
    <location>
        <begin position="115"/>
        <end position="126"/>
    </location>
</feature>
<feature type="region of interest" description="Disordered" evidence="1">
    <location>
        <begin position="103"/>
        <end position="126"/>
    </location>
</feature>
<dbReference type="AlphaFoldDB" id="A0A195F7L1"/>
<dbReference type="Gene3D" id="1.10.10.10">
    <property type="entry name" value="Winged helix-like DNA-binding domain superfamily/Winged helix DNA-binding domain"/>
    <property type="match status" value="1"/>
</dbReference>
<dbReference type="GO" id="GO:0000978">
    <property type="term" value="F:RNA polymerase II cis-regulatory region sequence-specific DNA binding"/>
    <property type="evidence" value="ECO:0007669"/>
    <property type="project" value="TreeGrafter"/>
</dbReference>
<sequence length="126" mass="14211">MVVGSLVGAWMLRESASPMKEPQQMKGKKKLEMLITFSEMGIRTTNPIENGGSEYLGPSLVSKSPEANAIRTNLSLHKCFVRYEDDFGSFWMVDDAEFVKRRHLSRGRPRKYDPTPSPTPPHLSAQ</sequence>